<dbReference type="SUPFAM" id="SSF82829">
    <property type="entry name" value="MesJ substrate recognition domain-like"/>
    <property type="match status" value="1"/>
</dbReference>
<comment type="subcellular location">
    <subcellularLocation>
        <location evidence="7">Cytoplasm</location>
    </subcellularLocation>
</comment>
<dbReference type="AlphaFoldDB" id="A0A173LY63"/>
<dbReference type="PANTHER" id="PTHR43033">
    <property type="entry name" value="TRNA(ILE)-LYSIDINE SYNTHASE-RELATED"/>
    <property type="match status" value="1"/>
</dbReference>
<dbReference type="InterPro" id="IPR014729">
    <property type="entry name" value="Rossmann-like_a/b/a_fold"/>
</dbReference>
<dbReference type="PANTHER" id="PTHR43033:SF1">
    <property type="entry name" value="TRNA(ILE)-LYSIDINE SYNTHASE-RELATED"/>
    <property type="match status" value="1"/>
</dbReference>
<comment type="catalytic activity">
    <reaction evidence="6 7">
        <text>cytidine(34) in tRNA(Ile2) + L-lysine + ATP = lysidine(34) in tRNA(Ile2) + AMP + diphosphate + H(+)</text>
        <dbReference type="Rhea" id="RHEA:43744"/>
        <dbReference type="Rhea" id="RHEA-COMP:10625"/>
        <dbReference type="Rhea" id="RHEA-COMP:10670"/>
        <dbReference type="ChEBI" id="CHEBI:15378"/>
        <dbReference type="ChEBI" id="CHEBI:30616"/>
        <dbReference type="ChEBI" id="CHEBI:32551"/>
        <dbReference type="ChEBI" id="CHEBI:33019"/>
        <dbReference type="ChEBI" id="CHEBI:82748"/>
        <dbReference type="ChEBI" id="CHEBI:83665"/>
        <dbReference type="ChEBI" id="CHEBI:456215"/>
        <dbReference type="EC" id="6.3.4.19"/>
    </reaction>
</comment>
<evidence type="ECO:0000313" key="11">
    <source>
        <dbReference type="Proteomes" id="UP000243847"/>
    </source>
</evidence>
<evidence type="ECO:0000256" key="6">
    <source>
        <dbReference type="ARBA" id="ARBA00048539"/>
    </source>
</evidence>
<evidence type="ECO:0000256" key="7">
    <source>
        <dbReference type="HAMAP-Rule" id="MF_01161"/>
    </source>
</evidence>
<dbReference type="GO" id="GO:0032267">
    <property type="term" value="F:tRNA(Ile)-lysidine synthase activity"/>
    <property type="evidence" value="ECO:0007669"/>
    <property type="project" value="UniProtKB-EC"/>
</dbReference>
<evidence type="ECO:0000259" key="8">
    <source>
        <dbReference type="Pfam" id="PF01171"/>
    </source>
</evidence>
<dbReference type="GO" id="GO:0005737">
    <property type="term" value="C:cytoplasm"/>
    <property type="evidence" value="ECO:0007669"/>
    <property type="project" value="UniProtKB-SubCell"/>
</dbReference>
<dbReference type="InterPro" id="IPR012795">
    <property type="entry name" value="tRNA_Ile_lys_synt_N"/>
</dbReference>
<proteinExistence type="inferred from homology"/>
<evidence type="ECO:0000313" key="10">
    <source>
        <dbReference type="EMBL" id="BAU99813.1"/>
    </source>
</evidence>
<dbReference type="OrthoDB" id="5244702at2"/>
<dbReference type="RefSeq" id="WP_096382670.1">
    <property type="nucleotide sequence ID" value="NZ_AP017457.1"/>
</dbReference>
<dbReference type="Gene3D" id="1.20.59.20">
    <property type="match status" value="1"/>
</dbReference>
<evidence type="ECO:0000256" key="1">
    <source>
        <dbReference type="ARBA" id="ARBA00022490"/>
    </source>
</evidence>
<keyword evidence="1 7" id="KW-0963">Cytoplasm</keyword>
<dbReference type="CDD" id="cd01992">
    <property type="entry name" value="TilS_N"/>
    <property type="match status" value="1"/>
</dbReference>
<gene>
    <name evidence="7" type="primary">tilS</name>
    <name evidence="10" type="ORF">AUMI_112710</name>
</gene>
<feature type="domain" description="tRNA(Ile)-lysidine synthase substrate-binding" evidence="9">
    <location>
        <begin position="264"/>
        <end position="324"/>
    </location>
</feature>
<protein>
    <recommendedName>
        <fullName evidence="7">tRNA(Ile)-lysidine synthase</fullName>
        <ecNumber evidence="7">6.3.4.19</ecNumber>
    </recommendedName>
    <alternativeName>
        <fullName evidence="7">tRNA(Ile)-2-lysyl-cytidine synthase</fullName>
    </alternativeName>
    <alternativeName>
        <fullName evidence="7">tRNA(Ile)-lysidine synthetase</fullName>
    </alternativeName>
</protein>
<keyword evidence="4 7" id="KW-0547">Nucleotide-binding</keyword>
<organism evidence="10 11">
    <name type="scientific">Aurantimicrobium minutum</name>
    <dbReference type="NCBI Taxonomy" id="708131"/>
    <lineage>
        <taxon>Bacteria</taxon>
        <taxon>Bacillati</taxon>
        <taxon>Actinomycetota</taxon>
        <taxon>Actinomycetes</taxon>
        <taxon>Micrococcales</taxon>
        <taxon>Microbacteriaceae</taxon>
        <taxon>Aurantimicrobium</taxon>
    </lineage>
</organism>
<feature type="domain" description="tRNA(Ile)-lysidine/2-thiocytidine synthase N-terminal" evidence="8">
    <location>
        <begin position="31"/>
        <end position="205"/>
    </location>
</feature>
<dbReference type="EC" id="6.3.4.19" evidence="7"/>
<dbReference type="EMBL" id="AP017457">
    <property type="protein sequence ID" value="BAU99813.1"/>
    <property type="molecule type" value="Genomic_DNA"/>
</dbReference>
<feature type="binding site" evidence="7">
    <location>
        <begin position="36"/>
        <end position="41"/>
    </location>
    <ligand>
        <name>ATP</name>
        <dbReference type="ChEBI" id="CHEBI:30616"/>
    </ligand>
</feature>
<dbReference type="HAMAP" id="MF_01161">
    <property type="entry name" value="tRNA_Ile_lys_synt"/>
    <property type="match status" value="1"/>
</dbReference>
<dbReference type="Gene3D" id="3.40.50.620">
    <property type="entry name" value="HUPs"/>
    <property type="match status" value="1"/>
</dbReference>
<dbReference type="Proteomes" id="UP000243847">
    <property type="component" value="Chromosome sequence1"/>
</dbReference>
<dbReference type="InterPro" id="IPR011063">
    <property type="entry name" value="TilS/TtcA_N"/>
</dbReference>
<accession>A0A173LY63</accession>
<name>A0A173LY63_9MICO</name>
<evidence type="ECO:0000256" key="4">
    <source>
        <dbReference type="ARBA" id="ARBA00022741"/>
    </source>
</evidence>
<dbReference type="NCBIfam" id="TIGR02432">
    <property type="entry name" value="lysidine_TilS_N"/>
    <property type="match status" value="1"/>
</dbReference>
<sequence length="345" mass="36465">MTQRPRLTPAVADVRRAVRTNLADVEHGSVVLVALSGGPDSLALAAGLGFEAPKLGLRAGAIIVDHGLQDGSAEVAERAASQAQALGLDPVIIRSVKVVPQSGPEADARTARYAALEAVAKETGAVAVLLGHTLDDQAETVLLGLTRGSGATSLAGMSEINAIYRRPLLGIRRAETVAACADQQLTPWNDPHNEDSAYTRVRIRTEIMPMLEDKLGPGVAEALARTAEQLRQDAVVLDALTAEMMPTVLVPALGEPVDSRRAVLEISQLEALPVAILNRVIRRTALEVFSVSLSAAHTTSITRLITHWHGQGEAHVPGIRVERQGTQLVMSSTSSPPTESSAHQH</sequence>
<comment type="function">
    <text evidence="7">Ligates lysine onto the cytidine present at position 34 of the AUA codon-specific tRNA(Ile) that contains the anticodon CAU, in an ATP-dependent manner. Cytidine is converted to lysidine, thus changing the amino acid specificity of the tRNA from methionine to isoleucine.</text>
</comment>
<reference evidence="10 11" key="1">
    <citation type="journal article" date="2016" name="Genome Announc.">
        <title>Complete Genome Sequence of Aurantimicrobium minutum Type Strain KNCT, a Planktonic Ultramicrobacterium Isolated from River Water.</title>
        <authorList>
            <person name="Nakai R."/>
            <person name="Fujisawa T."/>
            <person name="Nakamura Y."/>
            <person name="Nishide H."/>
            <person name="Uchiyama I."/>
            <person name="Baba T."/>
            <person name="Toyoda A."/>
            <person name="Fujiyama A."/>
            <person name="Naganuma T."/>
            <person name="Niki H."/>
        </authorList>
    </citation>
    <scope>NUCLEOTIDE SEQUENCE [LARGE SCALE GENOMIC DNA]</scope>
    <source>
        <strain evidence="10 11">KNC</strain>
    </source>
</reference>
<evidence type="ECO:0000256" key="2">
    <source>
        <dbReference type="ARBA" id="ARBA00022598"/>
    </source>
</evidence>
<keyword evidence="5 7" id="KW-0067">ATP-binding</keyword>
<dbReference type="Pfam" id="PF09179">
    <property type="entry name" value="TilS"/>
    <property type="match status" value="1"/>
</dbReference>
<dbReference type="KEGG" id="amin:AUMI_112710"/>
<dbReference type="InterPro" id="IPR012094">
    <property type="entry name" value="tRNA_Ile_lys_synt"/>
</dbReference>
<dbReference type="GO" id="GO:0005524">
    <property type="term" value="F:ATP binding"/>
    <property type="evidence" value="ECO:0007669"/>
    <property type="project" value="UniProtKB-UniRule"/>
</dbReference>
<dbReference type="InterPro" id="IPR015262">
    <property type="entry name" value="tRNA_Ile_lys_synt_subst-bd"/>
</dbReference>
<comment type="domain">
    <text evidence="7">The N-terminal region contains the highly conserved SGGXDS motif, predicted to be a P-loop motif involved in ATP binding.</text>
</comment>
<keyword evidence="3 7" id="KW-0819">tRNA processing</keyword>
<keyword evidence="2 7" id="KW-0436">Ligase</keyword>
<dbReference type="GeneID" id="80452459"/>
<comment type="similarity">
    <text evidence="7">Belongs to the tRNA(Ile)-lysidine synthase family.</text>
</comment>
<evidence type="ECO:0000256" key="3">
    <source>
        <dbReference type="ARBA" id="ARBA00022694"/>
    </source>
</evidence>
<dbReference type="Pfam" id="PF01171">
    <property type="entry name" value="ATP_bind_3"/>
    <property type="match status" value="1"/>
</dbReference>
<dbReference type="GO" id="GO:0006400">
    <property type="term" value="P:tRNA modification"/>
    <property type="evidence" value="ECO:0007669"/>
    <property type="project" value="UniProtKB-UniRule"/>
</dbReference>
<dbReference type="SUPFAM" id="SSF52402">
    <property type="entry name" value="Adenine nucleotide alpha hydrolases-like"/>
    <property type="match status" value="1"/>
</dbReference>
<evidence type="ECO:0000256" key="5">
    <source>
        <dbReference type="ARBA" id="ARBA00022840"/>
    </source>
</evidence>
<evidence type="ECO:0000259" key="9">
    <source>
        <dbReference type="Pfam" id="PF09179"/>
    </source>
</evidence>